<protein>
    <submittedName>
        <fullName evidence="5">Beta-lactamase family protein</fullName>
    </submittedName>
    <submittedName>
        <fullName evidence="4">Serine hydrolase</fullName>
    </submittedName>
</protein>
<name>A0A640TJP2_STRNI</name>
<dbReference type="GO" id="GO:0016787">
    <property type="term" value="F:hydrolase activity"/>
    <property type="evidence" value="ECO:0007669"/>
    <property type="project" value="UniProtKB-KW"/>
</dbReference>
<dbReference type="RefSeq" id="WP_159487362.1">
    <property type="nucleotide sequence ID" value="NZ_BLIP01000001.1"/>
</dbReference>
<dbReference type="InterPro" id="IPR001466">
    <property type="entry name" value="Beta-lactam-related"/>
</dbReference>
<dbReference type="Pfam" id="PF24491">
    <property type="entry name" value="DUF7586"/>
    <property type="match status" value="1"/>
</dbReference>
<dbReference type="InterPro" id="IPR050491">
    <property type="entry name" value="AmpC-like"/>
</dbReference>
<dbReference type="InterPro" id="IPR056008">
    <property type="entry name" value="DUF7586"/>
</dbReference>
<evidence type="ECO:0000313" key="6">
    <source>
        <dbReference type="Proteomes" id="UP000429552"/>
    </source>
</evidence>
<proteinExistence type="predicted"/>
<dbReference type="EMBL" id="BLIP01000001">
    <property type="protein sequence ID" value="GFE23414.1"/>
    <property type="molecule type" value="Genomic_DNA"/>
</dbReference>
<evidence type="ECO:0000259" key="2">
    <source>
        <dbReference type="Pfam" id="PF00144"/>
    </source>
</evidence>
<gene>
    <name evidence="4" type="ORF">Sliba_38670</name>
    <name evidence="5" type="ORF">STRLI_003855</name>
</gene>
<dbReference type="AlphaFoldDB" id="A0A640TJP2"/>
<evidence type="ECO:0000259" key="3">
    <source>
        <dbReference type="Pfam" id="PF24491"/>
    </source>
</evidence>
<dbReference type="Proteomes" id="UP000429552">
    <property type="component" value="Unassembled WGS sequence"/>
</dbReference>
<feature type="region of interest" description="Disordered" evidence="1">
    <location>
        <begin position="1"/>
        <end position="20"/>
    </location>
</feature>
<dbReference type="PANTHER" id="PTHR46825">
    <property type="entry name" value="D-ALANYL-D-ALANINE-CARBOXYPEPTIDASE/ENDOPEPTIDASE AMPH"/>
    <property type="match status" value="1"/>
</dbReference>
<feature type="domain" description="Beta-lactamase-related" evidence="2">
    <location>
        <begin position="46"/>
        <end position="356"/>
    </location>
</feature>
<dbReference type="PANTHER" id="PTHR46825:SF7">
    <property type="entry name" value="D-ALANYL-D-ALANINE CARBOXYPEPTIDASE"/>
    <property type="match status" value="1"/>
</dbReference>
<dbReference type="InterPro" id="IPR012338">
    <property type="entry name" value="Beta-lactam/transpept-like"/>
</dbReference>
<reference evidence="4 6" key="1">
    <citation type="submission" date="2019-12" db="EMBL/GenBank/DDBJ databases">
        <title>Whole genome shotgun sequence of Streptomyces libani subsp. libani NBRC 13452.</title>
        <authorList>
            <person name="Ichikawa N."/>
            <person name="Kimura A."/>
            <person name="Kitahashi Y."/>
            <person name="Komaki H."/>
            <person name="Tamura T."/>
        </authorList>
    </citation>
    <scope>NUCLEOTIDE SEQUENCE [LARGE SCALE GENOMIC DNA]</scope>
    <source>
        <strain evidence="4 6">NBRC 13452</strain>
    </source>
</reference>
<dbReference type="Gene3D" id="3.40.710.10">
    <property type="entry name" value="DD-peptidase/beta-lactamase superfamily"/>
    <property type="match status" value="1"/>
</dbReference>
<feature type="domain" description="DUF7586" evidence="3">
    <location>
        <begin position="379"/>
        <end position="462"/>
    </location>
</feature>
<sequence length="482" mass="51770">MTIAQSTEFPRPEPVGHGPGAVATPDEFAELLPQTRRALLHRLAVGQAEGRAPSMTGAVVRDGRAVWTGARGAVAGEAPHGDVQYRIGSLTKTFVAVLVLRLRDEGLLRLEDPVGRHLEGTPVPGATIAQLLSHSSGLAAEPRGPWWERTAGALRPEPADLFDERPQRLPAGRRHHYSNVGYALLGALVEQLRDGVPWGEVLRREVLEPLGMDRTTLRPEKPYASGWAVHPWADALLPEPAEDTGLMGPAGQLWSTLQDLCRWAAFLLRGDARVLGAASLAEMRTPAVPPESGAWDAGYGLGVQLLRREGRLLAGHQGSMPGFLAALWADTEEDVAGVVLTNCTSGPAAGALAADLTGIVLAHEPRIPEPWRPLPGPLDPELLALTGPWYWGANPHALRLRAERGLELTPLSGAGRSSRFRAEEDGTWTGLDGYYAGETLRVRRDRDGAVSHLDLGTFVFTRGPYEPSAPVPGGVDPEGWRV</sequence>
<keyword evidence="7" id="KW-1185">Reference proteome</keyword>
<keyword evidence="4" id="KW-0378">Hydrolase</keyword>
<evidence type="ECO:0000313" key="4">
    <source>
        <dbReference type="EMBL" id="GFE23414.1"/>
    </source>
</evidence>
<evidence type="ECO:0000256" key="1">
    <source>
        <dbReference type="SAM" id="MobiDB-lite"/>
    </source>
</evidence>
<evidence type="ECO:0000313" key="5">
    <source>
        <dbReference type="EMBL" id="WAT97863.1"/>
    </source>
</evidence>
<reference evidence="5 7" key="2">
    <citation type="submission" date="2022-12" db="EMBL/GenBank/DDBJ databases">
        <authorList>
            <person name="Ruckert C."/>
            <person name="Busche T."/>
            <person name="Kalinowski J."/>
            <person name="Wittmann C."/>
        </authorList>
    </citation>
    <scope>NUCLEOTIDE SEQUENCE [LARGE SCALE GENOMIC DNA]</scope>
    <source>
        <strain evidence="5 7">DSM 40555</strain>
    </source>
</reference>
<dbReference type="Proteomes" id="UP001210609">
    <property type="component" value="Chromosome"/>
</dbReference>
<dbReference type="Pfam" id="PF00144">
    <property type="entry name" value="Beta-lactamase"/>
    <property type="match status" value="1"/>
</dbReference>
<evidence type="ECO:0000313" key="7">
    <source>
        <dbReference type="Proteomes" id="UP001210609"/>
    </source>
</evidence>
<dbReference type="EMBL" id="CP114202">
    <property type="protein sequence ID" value="WAT97863.1"/>
    <property type="molecule type" value="Genomic_DNA"/>
</dbReference>
<dbReference type="SUPFAM" id="SSF56601">
    <property type="entry name" value="beta-lactamase/transpeptidase-like"/>
    <property type="match status" value="1"/>
</dbReference>
<organism evidence="4 6">
    <name type="scientific">Streptomyces nigrescens</name>
    <dbReference type="NCBI Taxonomy" id="1920"/>
    <lineage>
        <taxon>Bacteria</taxon>
        <taxon>Bacillati</taxon>
        <taxon>Actinomycetota</taxon>
        <taxon>Actinomycetes</taxon>
        <taxon>Kitasatosporales</taxon>
        <taxon>Streptomycetaceae</taxon>
        <taxon>Streptomyces</taxon>
    </lineage>
</organism>
<accession>A0A640TJP2</accession>